<keyword evidence="4" id="KW-0804">Transcription</keyword>
<dbReference type="Gene3D" id="1.10.10.10">
    <property type="entry name" value="Winged helix-like DNA-binding domain superfamily/Winged helix DNA-binding domain"/>
    <property type="match status" value="1"/>
</dbReference>
<dbReference type="Pfam" id="PF03466">
    <property type="entry name" value="LysR_substrate"/>
    <property type="match status" value="1"/>
</dbReference>
<dbReference type="PRINTS" id="PR00039">
    <property type="entry name" value="HTHLYSR"/>
</dbReference>
<dbReference type="PANTHER" id="PTHR30346:SF0">
    <property type="entry name" value="HCA OPERON TRANSCRIPTIONAL ACTIVATOR HCAR"/>
    <property type="match status" value="1"/>
</dbReference>
<evidence type="ECO:0000256" key="2">
    <source>
        <dbReference type="ARBA" id="ARBA00023015"/>
    </source>
</evidence>
<protein>
    <submittedName>
        <fullName evidence="6">LysR family transcriptional regulator</fullName>
    </submittedName>
</protein>
<evidence type="ECO:0000313" key="7">
    <source>
        <dbReference type="Proteomes" id="UP000318405"/>
    </source>
</evidence>
<keyword evidence="7" id="KW-1185">Reference proteome</keyword>
<dbReference type="OrthoDB" id="9157176at2"/>
<evidence type="ECO:0000256" key="3">
    <source>
        <dbReference type="ARBA" id="ARBA00023125"/>
    </source>
</evidence>
<evidence type="ECO:0000259" key="5">
    <source>
        <dbReference type="PROSITE" id="PS50931"/>
    </source>
</evidence>
<dbReference type="GO" id="GO:0003677">
    <property type="term" value="F:DNA binding"/>
    <property type="evidence" value="ECO:0007669"/>
    <property type="project" value="UniProtKB-KW"/>
</dbReference>
<dbReference type="FunFam" id="1.10.10.10:FF:000001">
    <property type="entry name" value="LysR family transcriptional regulator"/>
    <property type="match status" value="1"/>
</dbReference>
<dbReference type="EMBL" id="VLTJ01000029">
    <property type="protein sequence ID" value="TSH92992.1"/>
    <property type="molecule type" value="Genomic_DNA"/>
</dbReference>
<evidence type="ECO:0000256" key="4">
    <source>
        <dbReference type="ARBA" id="ARBA00023163"/>
    </source>
</evidence>
<accession>A0A556AJB6</accession>
<dbReference type="InterPro" id="IPR005119">
    <property type="entry name" value="LysR_subst-bd"/>
</dbReference>
<feature type="domain" description="HTH lysR-type" evidence="5">
    <location>
        <begin position="1"/>
        <end position="59"/>
    </location>
</feature>
<dbReference type="PANTHER" id="PTHR30346">
    <property type="entry name" value="TRANSCRIPTIONAL DUAL REGULATOR HCAR-RELATED"/>
    <property type="match status" value="1"/>
</dbReference>
<comment type="caution">
    <text evidence="6">The sequence shown here is derived from an EMBL/GenBank/DDBJ whole genome shotgun (WGS) entry which is preliminary data.</text>
</comment>
<dbReference type="Pfam" id="PF00126">
    <property type="entry name" value="HTH_1"/>
    <property type="match status" value="1"/>
</dbReference>
<keyword evidence="2" id="KW-0805">Transcription regulation</keyword>
<dbReference type="GO" id="GO:0032993">
    <property type="term" value="C:protein-DNA complex"/>
    <property type="evidence" value="ECO:0007669"/>
    <property type="project" value="TreeGrafter"/>
</dbReference>
<name>A0A556AJB6_9BURK</name>
<reference evidence="6 7" key="1">
    <citation type="submission" date="2019-07" db="EMBL/GenBank/DDBJ databases">
        <title>Qingshengfaniella alkalisoli gen. nov., sp. nov., isolated from saline soil.</title>
        <authorList>
            <person name="Xu L."/>
            <person name="Huang X.-X."/>
            <person name="Sun J.-Q."/>
        </authorList>
    </citation>
    <scope>NUCLEOTIDE SEQUENCE [LARGE SCALE GENOMIC DNA]</scope>
    <source>
        <strain evidence="6 7">DSM 27279</strain>
    </source>
</reference>
<dbReference type="GO" id="GO:0003700">
    <property type="term" value="F:DNA-binding transcription factor activity"/>
    <property type="evidence" value="ECO:0007669"/>
    <property type="project" value="InterPro"/>
</dbReference>
<dbReference type="InterPro" id="IPR036388">
    <property type="entry name" value="WH-like_DNA-bd_sf"/>
</dbReference>
<dbReference type="AlphaFoldDB" id="A0A556AJB6"/>
<dbReference type="InterPro" id="IPR000847">
    <property type="entry name" value="LysR_HTH_N"/>
</dbReference>
<gene>
    <name evidence="6" type="ORF">FOZ76_16535</name>
</gene>
<dbReference type="RefSeq" id="WP_143949358.1">
    <property type="nucleotide sequence ID" value="NZ_VLTJ01000029.1"/>
</dbReference>
<evidence type="ECO:0000256" key="1">
    <source>
        <dbReference type="ARBA" id="ARBA00009437"/>
    </source>
</evidence>
<comment type="similarity">
    <text evidence="1">Belongs to the LysR transcriptional regulatory family.</text>
</comment>
<dbReference type="InterPro" id="IPR036390">
    <property type="entry name" value="WH_DNA-bd_sf"/>
</dbReference>
<evidence type="ECO:0000313" key="6">
    <source>
        <dbReference type="EMBL" id="TSH92992.1"/>
    </source>
</evidence>
<keyword evidence="3" id="KW-0238">DNA-binding</keyword>
<dbReference type="Proteomes" id="UP000318405">
    <property type="component" value="Unassembled WGS sequence"/>
</dbReference>
<dbReference type="SUPFAM" id="SSF46785">
    <property type="entry name" value="Winged helix' DNA-binding domain"/>
    <property type="match status" value="1"/>
</dbReference>
<dbReference type="Gene3D" id="3.40.190.10">
    <property type="entry name" value="Periplasmic binding protein-like II"/>
    <property type="match status" value="2"/>
</dbReference>
<dbReference type="CDD" id="cd08414">
    <property type="entry name" value="PBP2_LTTR_aromatics_like"/>
    <property type="match status" value="1"/>
</dbReference>
<dbReference type="SUPFAM" id="SSF53850">
    <property type="entry name" value="Periplasmic binding protein-like II"/>
    <property type="match status" value="1"/>
</dbReference>
<organism evidence="6 7">
    <name type="scientific">Verticiella sediminum</name>
    <dbReference type="NCBI Taxonomy" id="1247510"/>
    <lineage>
        <taxon>Bacteria</taxon>
        <taxon>Pseudomonadati</taxon>
        <taxon>Pseudomonadota</taxon>
        <taxon>Betaproteobacteria</taxon>
        <taxon>Burkholderiales</taxon>
        <taxon>Alcaligenaceae</taxon>
        <taxon>Verticiella</taxon>
    </lineage>
</organism>
<proteinExistence type="inferred from homology"/>
<sequence>MLNGRLLRQFIAVAEELHYGRAAQRVGMAQSPLSTAIQKLEAYLDTPLFERNQRSVALTPAGRAFLDEAYQWLRYEEVAVARTHSVRNGVIGQLMVGFIGSTGYGFMPELVRQFRQEYPQVRLRLIEMTTKDQLERLRGRYIDAGLLRTPLPYQATDIETRLYRYDRLMAALPKAHPLAGRQIIDLRELARESFVAFSRERIPAAHAQLISACASAGFYPDIEQECTQIASIICLVAAGVAVALIPGNLASLLHSDVRYVPLSNDPAGLSQCVSLAWRKGDDNPALASFLKVAGALQVDIASPDIAAQHDDCAATGKHPGVDSG</sequence>
<dbReference type="PROSITE" id="PS50931">
    <property type="entry name" value="HTH_LYSR"/>
    <property type="match status" value="1"/>
</dbReference>